<protein>
    <submittedName>
        <fullName evidence="1">Nucleotidyl transferase AbiEii/AbiGii toxin family protein</fullName>
    </submittedName>
</protein>
<dbReference type="GO" id="GO:0016740">
    <property type="term" value="F:transferase activity"/>
    <property type="evidence" value="ECO:0007669"/>
    <property type="project" value="UniProtKB-KW"/>
</dbReference>
<dbReference type="Pfam" id="PF08843">
    <property type="entry name" value="AbiEii"/>
    <property type="match status" value="1"/>
</dbReference>
<proteinExistence type="predicted"/>
<dbReference type="EMBL" id="JBFSHR010000031">
    <property type="protein sequence ID" value="MEX6429991.1"/>
    <property type="molecule type" value="Genomic_DNA"/>
</dbReference>
<evidence type="ECO:0000313" key="2">
    <source>
        <dbReference type="Proteomes" id="UP001560267"/>
    </source>
</evidence>
<keyword evidence="1" id="KW-0808">Transferase</keyword>
<dbReference type="InterPro" id="IPR014942">
    <property type="entry name" value="AbiEii"/>
</dbReference>
<dbReference type="Proteomes" id="UP001560267">
    <property type="component" value="Unassembled WGS sequence"/>
</dbReference>
<comment type="caution">
    <text evidence="1">The sequence shown here is derived from an EMBL/GenBank/DDBJ whole genome shotgun (WGS) entry which is preliminary data.</text>
</comment>
<name>A0ABV3Y359_9ACTN</name>
<keyword evidence="2" id="KW-1185">Reference proteome</keyword>
<organism evidence="1 2">
    <name type="scientific">Ferrimicrobium acidiphilum</name>
    <dbReference type="NCBI Taxonomy" id="121039"/>
    <lineage>
        <taxon>Bacteria</taxon>
        <taxon>Bacillati</taxon>
        <taxon>Actinomycetota</taxon>
        <taxon>Acidimicrobiia</taxon>
        <taxon>Acidimicrobiales</taxon>
        <taxon>Acidimicrobiaceae</taxon>
        <taxon>Ferrimicrobium</taxon>
    </lineage>
</organism>
<dbReference type="Gene3D" id="3.10.450.620">
    <property type="entry name" value="JHP933, nucleotidyltransferase-like core domain"/>
    <property type="match status" value="1"/>
</dbReference>
<reference evidence="1 2" key="1">
    <citation type="submission" date="2024-07" db="EMBL/GenBank/DDBJ databases">
        <title>Draft Genome Sequence of Ferrimicrobium acidiphilum Strain YE2023, Isolated from a Pulp of Bioleach Reactor.</title>
        <authorList>
            <person name="Elkina Y.A."/>
            <person name="Bulaeva A.G."/>
            <person name="Beletsky A.V."/>
            <person name="Mardanov A.V."/>
        </authorList>
    </citation>
    <scope>NUCLEOTIDE SEQUENCE [LARGE SCALE GENOMIC DNA]</scope>
    <source>
        <strain evidence="1 2">YE2023</strain>
    </source>
</reference>
<accession>A0ABV3Y359</accession>
<sequence>MIASDFTSLIDLARQIARERQAGLPSVIKELLHYEILHTLMESGSATRLVFQGGTALRLCHGGVRYSEDLDFAGGLEFNPSIMEPFVERTKESVSSRYGLRMEVSKYLPNSTNSVPASRWKAKVQLPQLDRSAKQGYLIRVEVARIPVYSSEVVQVRTMSDNVPYAYRSILIKSESKQEILADKLVALAAQPYVKQRDLWDIHMLTRTGVTLNIEFIEWKIRDYSLDRSHIIQALQNRGKQLSSQAAVVAFQQEMLRFVEGPHRAMIQDVSGVRQMLSVVTEVADGVLDQLASDHSLSSEGE</sequence>
<evidence type="ECO:0000313" key="1">
    <source>
        <dbReference type="EMBL" id="MEX6429991.1"/>
    </source>
</evidence>
<dbReference type="RefSeq" id="WP_298388153.1">
    <property type="nucleotide sequence ID" value="NZ_JBFSHR010000031.1"/>
</dbReference>
<gene>
    <name evidence="1" type="ORF">AB6A68_09090</name>
</gene>